<dbReference type="RefSeq" id="WP_015397635.1">
    <property type="nucleotide sequence ID" value="NC_020300.1"/>
</dbReference>
<sequence>MRIFKLKSFAKFADKERLCDDKLRAVVEEVEAGIIHADLGGNVIKQRIARDGQGKRGSYRVVLLYKVGKLAFFVHGFAKSKEDNISKAQEDKFKELAKIFLDLTKTELDKLLVTKKFTEIQNEKKE</sequence>
<dbReference type="STRING" id="1094489.BAnh1_02390"/>
<dbReference type="eggNOG" id="COG4737">
    <property type="taxonomic scope" value="Bacteria"/>
</dbReference>
<name>M1PBW4_BARAA</name>
<dbReference type="OrthoDB" id="9812066at2"/>
<dbReference type="PATRIC" id="fig|1094489.3.peg.291"/>
<keyword evidence="2" id="KW-1185">Reference proteome</keyword>
<dbReference type="KEGG" id="baus:BAnh1_02390"/>
<dbReference type="EMBL" id="CP003123">
    <property type="protein sequence ID" value="AGF74126.1"/>
    <property type="molecule type" value="Genomic_DNA"/>
</dbReference>
<dbReference type="PIRSF" id="PIRSF018634">
    <property type="entry name" value="UCP018634"/>
    <property type="match status" value="1"/>
</dbReference>
<proteinExistence type="predicted"/>
<evidence type="ECO:0000313" key="2">
    <source>
        <dbReference type="Proteomes" id="UP000011729"/>
    </source>
</evidence>
<evidence type="ECO:0000313" key="1">
    <source>
        <dbReference type="EMBL" id="AGF74126.1"/>
    </source>
</evidence>
<dbReference type="Pfam" id="PF06296">
    <property type="entry name" value="RelE"/>
    <property type="match status" value="1"/>
</dbReference>
<gene>
    <name evidence="1" type="ordered locus">BAnh1_02390</name>
</gene>
<protein>
    <submittedName>
        <fullName evidence="1">Toxin-antitoxin system, toxin component, RelE family</fullName>
    </submittedName>
</protein>
<dbReference type="HOGENOM" id="CLU_132631_1_0_5"/>
<reference evidence="1 2" key="1">
    <citation type="journal article" date="2013" name="PLoS Genet.">
        <title>A gene transfer agent and a dynamic repertoire of secretion systems hold the keys to the explosive radiation of the emerging pathogen Bartonella.</title>
        <authorList>
            <person name="Guy L."/>
            <person name="Nystedt B."/>
            <person name="Toft C."/>
            <person name="Zaremba-Niedzwiedzka K."/>
            <person name="Berglund E.C."/>
            <person name="Granberg F."/>
            <person name="Naslund K."/>
            <person name="Eriksson A.S."/>
            <person name="Andersson S.G."/>
        </authorList>
    </citation>
    <scope>NUCLEOTIDE SEQUENCE [LARGE SCALE GENOMIC DNA]</scope>
    <source>
        <strain evidence="1 2">Aust/NH1</strain>
    </source>
</reference>
<accession>M1PBW4</accession>
<dbReference type="InterPro" id="IPR009387">
    <property type="entry name" value="HigB-2"/>
</dbReference>
<dbReference type="AlphaFoldDB" id="M1PBW4"/>
<dbReference type="Proteomes" id="UP000011729">
    <property type="component" value="Chromosome"/>
</dbReference>
<organism evidence="1 2">
    <name type="scientific">Bartonella australis (strain Aust/NH1)</name>
    <dbReference type="NCBI Taxonomy" id="1094489"/>
    <lineage>
        <taxon>Bacteria</taxon>
        <taxon>Pseudomonadati</taxon>
        <taxon>Pseudomonadota</taxon>
        <taxon>Alphaproteobacteria</taxon>
        <taxon>Hyphomicrobiales</taxon>
        <taxon>Bartonellaceae</taxon>
        <taxon>Bartonella</taxon>
    </lineage>
</organism>